<evidence type="ECO:0000313" key="2">
    <source>
        <dbReference type="Proteomes" id="UP000053259"/>
    </source>
</evidence>
<dbReference type="GeneID" id="27317638"/>
<accession>A0A0D1ZVR7</accession>
<evidence type="ECO:0000313" key="1">
    <source>
        <dbReference type="EMBL" id="KIV98527.1"/>
    </source>
</evidence>
<keyword evidence="2" id="KW-1185">Reference proteome</keyword>
<dbReference type="Proteomes" id="UP000053259">
    <property type="component" value="Unassembled WGS sequence"/>
</dbReference>
<reference evidence="1 2" key="1">
    <citation type="submission" date="2015-01" db="EMBL/GenBank/DDBJ databases">
        <title>The Genome Sequence of Ochroconis gallopava CBS43764.</title>
        <authorList>
            <consortium name="The Broad Institute Genomics Platform"/>
            <person name="Cuomo C."/>
            <person name="de Hoog S."/>
            <person name="Gorbushina A."/>
            <person name="Stielow B."/>
            <person name="Teixiera M."/>
            <person name="Abouelleil A."/>
            <person name="Chapman S.B."/>
            <person name="Priest M."/>
            <person name="Young S.K."/>
            <person name="Wortman J."/>
            <person name="Nusbaum C."/>
            <person name="Birren B."/>
        </authorList>
    </citation>
    <scope>NUCLEOTIDE SEQUENCE [LARGE SCALE GENOMIC DNA]</scope>
    <source>
        <strain evidence="1 2">CBS 43764</strain>
    </source>
</reference>
<dbReference type="RefSeq" id="XP_016208397.1">
    <property type="nucleotide sequence ID" value="XM_016363770.1"/>
</dbReference>
<protein>
    <submittedName>
        <fullName evidence="1">Uncharacterized protein</fullName>
    </submittedName>
</protein>
<sequence length="413" mass="47919">MRAAQIFHQRALLGNNLNSRRTETTPARAAYQQTKLAIAHNNHNSRSTNGPRQALMDVNILDLSPLEVDERILESADKYYPTFLRISDVCRVAEGLTNPTYREDVIKQLTTVLARLPIIWAIRDTEAKLRELGTETRFGDRTCNRLKDFADYTYQTKCRQKDKYYVEKQKLLRTVNWRVFRFHSIAFSIEKTRNMNLNRLRQVLQLVEARIKSRGLGRYLNRMEFNNALAVHASRVRYGEPGLYDPSYEAFKAAQPEERVEHIPQDHQDEISPVAISDHQGAPIRELHGQVYQLSAADLRDIVYSYKGAGKPSIMTVPVPITNPPFIIFTTTNTMTMKFMERPVPQNEQMSRLIRSVVTSWSYQPLPGECWVCSPQGCWVDLFTLGRLRLCSDHERCQMCQPCWMFERRISDK</sequence>
<dbReference type="EMBL" id="KN847646">
    <property type="protein sequence ID" value="KIV98527.1"/>
    <property type="molecule type" value="Genomic_DNA"/>
</dbReference>
<dbReference type="InParanoid" id="A0A0D1ZVR7"/>
<organism evidence="1 2">
    <name type="scientific">Verruconis gallopava</name>
    <dbReference type="NCBI Taxonomy" id="253628"/>
    <lineage>
        <taxon>Eukaryota</taxon>
        <taxon>Fungi</taxon>
        <taxon>Dikarya</taxon>
        <taxon>Ascomycota</taxon>
        <taxon>Pezizomycotina</taxon>
        <taxon>Dothideomycetes</taxon>
        <taxon>Pleosporomycetidae</taxon>
        <taxon>Venturiales</taxon>
        <taxon>Sympoventuriaceae</taxon>
        <taxon>Verruconis</taxon>
    </lineage>
</organism>
<dbReference type="AlphaFoldDB" id="A0A0D1ZVR7"/>
<dbReference type="HOGENOM" id="CLU_774341_0_0_1"/>
<gene>
    <name evidence="1" type="ORF">PV09_09665</name>
</gene>
<name>A0A0D1ZVR7_9PEZI</name>
<proteinExistence type="predicted"/>
<dbReference type="VEuPathDB" id="FungiDB:PV09_09665"/>